<feature type="transmembrane region" description="Helical" evidence="1">
    <location>
        <begin position="250"/>
        <end position="268"/>
    </location>
</feature>
<gene>
    <name evidence="2" type="ORF">Poli38472_005225</name>
</gene>
<name>A0A8K1CI86_PYTOL</name>
<dbReference type="Proteomes" id="UP000794436">
    <property type="component" value="Unassembled WGS sequence"/>
</dbReference>
<feature type="transmembrane region" description="Helical" evidence="1">
    <location>
        <begin position="182"/>
        <end position="199"/>
    </location>
</feature>
<dbReference type="OrthoDB" id="76923at2759"/>
<evidence type="ECO:0000313" key="3">
    <source>
        <dbReference type="Proteomes" id="UP000794436"/>
    </source>
</evidence>
<keyword evidence="3" id="KW-1185">Reference proteome</keyword>
<sequence length="297" mass="33556">MLRGGRLLSSWRLGSRAFAADAGATTDWNDFNNVAKELRRIAREQGIGRAVPDTKTLKELGHNDLIMAIRKKHGGFVAVAEGPRALRGAGTPVAAAPNAGHLPSIITRCGFVIATHPNPFIIGRSAWTAFLVSSRRRSHFVLTSVQHNLPEAEQHMHLTTLDANARAQYVTNVLKLLHKIEFLVLVEFTEVIIPFVYFTWRFYRRNTTRKLTCPCVAVYLYAMFLLPNHVYHTQLRNMDASEHRRTLGNVLAYASLELMSLLVFQTLINRKIQISLAHQLAFVLEKHWTLVQLKLCV</sequence>
<protein>
    <submittedName>
        <fullName evidence="2">Uncharacterized protein</fullName>
    </submittedName>
</protein>
<evidence type="ECO:0000256" key="1">
    <source>
        <dbReference type="SAM" id="Phobius"/>
    </source>
</evidence>
<keyword evidence="1" id="KW-0812">Transmembrane</keyword>
<proteinExistence type="predicted"/>
<evidence type="ECO:0000313" key="2">
    <source>
        <dbReference type="EMBL" id="TMW62607.1"/>
    </source>
</evidence>
<dbReference type="EMBL" id="SPLM01000073">
    <property type="protein sequence ID" value="TMW62607.1"/>
    <property type="molecule type" value="Genomic_DNA"/>
</dbReference>
<organism evidence="2 3">
    <name type="scientific">Pythium oligandrum</name>
    <name type="common">Mycoparasitic fungus</name>
    <dbReference type="NCBI Taxonomy" id="41045"/>
    <lineage>
        <taxon>Eukaryota</taxon>
        <taxon>Sar</taxon>
        <taxon>Stramenopiles</taxon>
        <taxon>Oomycota</taxon>
        <taxon>Peronosporomycetes</taxon>
        <taxon>Pythiales</taxon>
        <taxon>Pythiaceae</taxon>
        <taxon>Pythium</taxon>
    </lineage>
</organism>
<accession>A0A8K1CI86</accession>
<keyword evidence="1" id="KW-1133">Transmembrane helix</keyword>
<dbReference type="AlphaFoldDB" id="A0A8K1CI86"/>
<reference evidence="2" key="1">
    <citation type="submission" date="2019-03" db="EMBL/GenBank/DDBJ databases">
        <title>Long read genome sequence of the mycoparasitic Pythium oligandrum ATCC 38472 isolated from sugarbeet rhizosphere.</title>
        <authorList>
            <person name="Gaulin E."/>
        </authorList>
    </citation>
    <scope>NUCLEOTIDE SEQUENCE</scope>
    <source>
        <strain evidence="2">ATCC 38472_TT</strain>
    </source>
</reference>
<comment type="caution">
    <text evidence="2">The sequence shown here is derived from an EMBL/GenBank/DDBJ whole genome shotgun (WGS) entry which is preliminary data.</text>
</comment>
<keyword evidence="1" id="KW-0472">Membrane</keyword>
<feature type="transmembrane region" description="Helical" evidence="1">
    <location>
        <begin position="211"/>
        <end position="230"/>
    </location>
</feature>